<reference evidence="6 7" key="1">
    <citation type="journal article" date="2021" name="Commun. Biol.">
        <title>The genome of Shorea leprosula (Dipterocarpaceae) highlights the ecological relevance of drought in aseasonal tropical rainforests.</title>
        <authorList>
            <person name="Ng K.K.S."/>
            <person name="Kobayashi M.J."/>
            <person name="Fawcett J.A."/>
            <person name="Hatakeyama M."/>
            <person name="Paape T."/>
            <person name="Ng C.H."/>
            <person name="Ang C.C."/>
            <person name="Tnah L.H."/>
            <person name="Lee C.T."/>
            <person name="Nishiyama T."/>
            <person name="Sese J."/>
            <person name="O'Brien M.J."/>
            <person name="Copetti D."/>
            <person name="Mohd Noor M.I."/>
            <person name="Ong R.C."/>
            <person name="Putra M."/>
            <person name="Sireger I.Z."/>
            <person name="Indrioko S."/>
            <person name="Kosugi Y."/>
            <person name="Izuno A."/>
            <person name="Isagi Y."/>
            <person name="Lee S.L."/>
            <person name="Shimizu K.K."/>
        </authorList>
    </citation>
    <scope>NUCLEOTIDE SEQUENCE [LARGE SCALE GENOMIC DNA]</scope>
    <source>
        <strain evidence="6">214</strain>
    </source>
</reference>
<dbReference type="NCBIfam" id="TIGR01614">
    <property type="entry name" value="PME_inhib"/>
    <property type="match status" value="1"/>
</dbReference>
<evidence type="ECO:0000313" key="7">
    <source>
        <dbReference type="Proteomes" id="UP001054252"/>
    </source>
</evidence>
<dbReference type="InterPro" id="IPR034087">
    <property type="entry name" value="C/VIF1"/>
</dbReference>
<dbReference type="InterPro" id="IPR035513">
    <property type="entry name" value="Invertase/methylesterase_inhib"/>
</dbReference>
<comment type="caution">
    <text evidence="6">The sequence shown here is derived from an EMBL/GenBank/DDBJ whole genome shotgun (WGS) entry which is preliminary data.</text>
</comment>
<feature type="signal peptide" evidence="4">
    <location>
        <begin position="1"/>
        <end position="16"/>
    </location>
</feature>
<keyword evidence="1 4" id="KW-0732">Signal</keyword>
<dbReference type="SMART" id="SM00856">
    <property type="entry name" value="PMEI"/>
    <property type="match status" value="1"/>
</dbReference>
<evidence type="ECO:0000256" key="1">
    <source>
        <dbReference type="ARBA" id="ARBA00022729"/>
    </source>
</evidence>
<evidence type="ECO:0000256" key="4">
    <source>
        <dbReference type="SAM" id="SignalP"/>
    </source>
</evidence>
<evidence type="ECO:0000259" key="5">
    <source>
        <dbReference type="SMART" id="SM00856"/>
    </source>
</evidence>
<organism evidence="6 7">
    <name type="scientific">Rubroshorea leprosula</name>
    <dbReference type="NCBI Taxonomy" id="152421"/>
    <lineage>
        <taxon>Eukaryota</taxon>
        <taxon>Viridiplantae</taxon>
        <taxon>Streptophyta</taxon>
        <taxon>Embryophyta</taxon>
        <taxon>Tracheophyta</taxon>
        <taxon>Spermatophyta</taxon>
        <taxon>Magnoliopsida</taxon>
        <taxon>eudicotyledons</taxon>
        <taxon>Gunneridae</taxon>
        <taxon>Pentapetalae</taxon>
        <taxon>rosids</taxon>
        <taxon>malvids</taxon>
        <taxon>Malvales</taxon>
        <taxon>Dipterocarpaceae</taxon>
        <taxon>Rubroshorea</taxon>
    </lineage>
</organism>
<dbReference type="EMBL" id="BPVZ01000036">
    <property type="protein sequence ID" value="GKV12389.1"/>
    <property type="molecule type" value="Genomic_DNA"/>
</dbReference>
<dbReference type="CDD" id="cd15796">
    <property type="entry name" value="CIF_like"/>
    <property type="match status" value="1"/>
</dbReference>
<evidence type="ECO:0000256" key="3">
    <source>
        <dbReference type="ARBA" id="ARBA00038471"/>
    </source>
</evidence>
<dbReference type="Proteomes" id="UP001054252">
    <property type="component" value="Unassembled WGS sequence"/>
</dbReference>
<dbReference type="Pfam" id="PF04043">
    <property type="entry name" value="PMEI"/>
    <property type="match status" value="1"/>
</dbReference>
<comment type="similarity">
    <text evidence="3">Belongs to the PMEI family.</text>
</comment>
<proteinExistence type="inferred from homology"/>
<dbReference type="Gene3D" id="1.20.140.40">
    <property type="entry name" value="Invertase/pectin methylesterase inhibitor family protein"/>
    <property type="match status" value="1"/>
</dbReference>
<feature type="chain" id="PRO_5043686042" description="Pectinesterase inhibitor domain-containing protein" evidence="4">
    <location>
        <begin position="17"/>
        <end position="177"/>
    </location>
</feature>
<evidence type="ECO:0000313" key="6">
    <source>
        <dbReference type="EMBL" id="GKV12389.1"/>
    </source>
</evidence>
<accession>A0AAV5JLW6</accession>
<dbReference type="FunFam" id="1.20.140.40:FF:000009">
    <property type="entry name" value="Invertase/pectin methylesterase inhibitor family protein"/>
    <property type="match status" value="1"/>
</dbReference>
<protein>
    <recommendedName>
        <fullName evidence="5">Pectinesterase inhibitor domain-containing protein</fullName>
    </recommendedName>
</protein>
<name>A0AAV5JLW6_9ROSI</name>
<dbReference type="PANTHER" id="PTHR36710:SF13">
    <property type="entry name" value="PUTATIVE-RELATED"/>
    <property type="match status" value="1"/>
</dbReference>
<sequence>MKIFLLFLLFIFPVNAIRLTSIIRLSNLIDHTCKQTPYYELCVSTLKSNPKSADADICGLAKIIVTSLDSKASDALDQINDLLQDELTLDPATEQALGVCAERYNVILNGDIPQTMAALDTGNYKFAQKGTNDAAVEVSACEKEFTGKSKSPLYELNKEVRRISIVAAAIVKVIINS</sequence>
<keyword evidence="7" id="KW-1185">Reference proteome</keyword>
<dbReference type="SUPFAM" id="SSF101148">
    <property type="entry name" value="Plant invertase/pectin methylesterase inhibitor"/>
    <property type="match status" value="1"/>
</dbReference>
<dbReference type="InterPro" id="IPR006501">
    <property type="entry name" value="Pectinesterase_inhib_dom"/>
</dbReference>
<dbReference type="InterPro" id="IPR052421">
    <property type="entry name" value="PCW_Enzyme_Inhibitor"/>
</dbReference>
<dbReference type="GO" id="GO:0004857">
    <property type="term" value="F:enzyme inhibitor activity"/>
    <property type="evidence" value="ECO:0007669"/>
    <property type="project" value="InterPro"/>
</dbReference>
<evidence type="ECO:0000256" key="2">
    <source>
        <dbReference type="ARBA" id="ARBA00023157"/>
    </source>
</evidence>
<feature type="domain" description="Pectinesterase inhibitor" evidence="5">
    <location>
        <begin position="24"/>
        <end position="170"/>
    </location>
</feature>
<gene>
    <name evidence="6" type="ORF">SLEP1_g23538</name>
</gene>
<dbReference type="PANTHER" id="PTHR36710">
    <property type="entry name" value="PECTINESTERASE INHIBITOR-LIKE"/>
    <property type="match status" value="1"/>
</dbReference>
<dbReference type="AlphaFoldDB" id="A0AAV5JLW6"/>
<keyword evidence="2" id="KW-1015">Disulfide bond</keyword>